<accession>A0A382KA37</accession>
<feature type="region of interest" description="Disordered" evidence="1">
    <location>
        <begin position="1"/>
        <end position="40"/>
    </location>
</feature>
<feature type="compositionally biased region" description="Basic and acidic residues" evidence="1">
    <location>
        <begin position="1"/>
        <end position="10"/>
    </location>
</feature>
<feature type="transmembrane region" description="Helical" evidence="2">
    <location>
        <begin position="90"/>
        <end position="113"/>
    </location>
</feature>
<gene>
    <name evidence="4" type="ORF">METZ01_LOCUS273126</name>
</gene>
<name>A0A382KA37_9ZZZZ</name>
<feature type="compositionally biased region" description="Acidic residues" evidence="1">
    <location>
        <begin position="19"/>
        <end position="31"/>
    </location>
</feature>
<reference evidence="4" key="1">
    <citation type="submission" date="2018-05" db="EMBL/GenBank/DDBJ databases">
        <authorList>
            <person name="Lanie J.A."/>
            <person name="Ng W.-L."/>
            <person name="Kazmierczak K.M."/>
            <person name="Andrzejewski T.M."/>
            <person name="Davidsen T.M."/>
            <person name="Wayne K.J."/>
            <person name="Tettelin H."/>
            <person name="Glass J.I."/>
            <person name="Rusch D."/>
            <person name="Podicherti R."/>
            <person name="Tsui H.-C.T."/>
            <person name="Winkler M.E."/>
        </authorList>
    </citation>
    <scope>NUCLEOTIDE SEQUENCE</scope>
</reference>
<keyword evidence="2" id="KW-0472">Membrane</keyword>
<organism evidence="4">
    <name type="scientific">marine metagenome</name>
    <dbReference type="NCBI Taxonomy" id="408172"/>
    <lineage>
        <taxon>unclassified sequences</taxon>
        <taxon>metagenomes</taxon>
        <taxon>ecological metagenomes</taxon>
    </lineage>
</organism>
<evidence type="ECO:0000313" key="4">
    <source>
        <dbReference type="EMBL" id="SVC20272.1"/>
    </source>
</evidence>
<keyword evidence="2" id="KW-0812">Transmembrane</keyword>
<dbReference type="InterPro" id="IPR025241">
    <property type="entry name" value="DUF4190"/>
</dbReference>
<sequence length="123" mass="12899">MVTENPKLKVDPPMLDYPDRDESEAVPEEDTPATQQTGKSGVRVSALAILCVLSGLLSFLFFPALAALPLGILALRRIDESNGALEGRHLAITGLCISVVALAAWLALIAASLDCLEDAGDAV</sequence>
<proteinExistence type="predicted"/>
<feature type="domain" description="DUF4190" evidence="3">
    <location>
        <begin position="47"/>
        <end position="107"/>
    </location>
</feature>
<dbReference type="EMBL" id="UINC01078826">
    <property type="protein sequence ID" value="SVC20272.1"/>
    <property type="molecule type" value="Genomic_DNA"/>
</dbReference>
<evidence type="ECO:0000259" key="3">
    <source>
        <dbReference type="Pfam" id="PF13828"/>
    </source>
</evidence>
<dbReference type="AlphaFoldDB" id="A0A382KA37"/>
<dbReference type="Pfam" id="PF13828">
    <property type="entry name" value="DUF4190"/>
    <property type="match status" value="1"/>
</dbReference>
<keyword evidence="2" id="KW-1133">Transmembrane helix</keyword>
<feature type="transmembrane region" description="Helical" evidence="2">
    <location>
        <begin position="46"/>
        <end position="70"/>
    </location>
</feature>
<evidence type="ECO:0000256" key="1">
    <source>
        <dbReference type="SAM" id="MobiDB-lite"/>
    </source>
</evidence>
<evidence type="ECO:0000256" key="2">
    <source>
        <dbReference type="SAM" id="Phobius"/>
    </source>
</evidence>
<protein>
    <recommendedName>
        <fullName evidence="3">DUF4190 domain-containing protein</fullName>
    </recommendedName>
</protein>